<dbReference type="Proteomes" id="UP000092124">
    <property type="component" value="Unassembled WGS sequence"/>
</dbReference>
<dbReference type="STRING" id="56216.A0A1A6H6R2"/>
<reference evidence="4 5" key="1">
    <citation type="submission" date="2016-06" db="EMBL/GenBank/DDBJ databases">
        <title>The Draft Genome Sequence and Annotation of the Desert Woodrat Neotoma lepida.</title>
        <authorList>
            <person name="Campbell M."/>
            <person name="Oakeson K.F."/>
            <person name="Yandell M."/>
            <person name="Halpert J.R."/>
            <person name="Dearing D."/>
        </authorList>
    </citation>
    <scope>NUCLEOTIDE SEQUENCE [LARGE SCALE GENOMIC DNA]</scope>
    <source>
        <strain evidence="4">417</strain>
        <tissue evidence="4">Liver</tissue>
    </source>
</reference>
<evidence type="ECO:0000256" key="1">
    <source>
        <dbReference type="ARBA" id="ARBA00004294"/>
    </source>
</evidence>
<dbReference type="Gene3D" id="2.40.160.10">
    <property type="entry name" value="Porin"/>
    <property type="match status" value="1"/>
</dbReference>
<evidence type="ECO:0000256" key="2">
    <source>
        <dbReference type="ARBA" id="ARBA00022452"/>
    </source>
</evidence>
<keyword evidence="2" id="KW-0812">Transmembrane</keyword>
<dbReference type="InterPro" id="IPR023614">
    <property type="entry name" value="Porin_dom_sf"/>
</dbReference>
<gene>
    <name evidence="4" type="ORF">A6R68_15932</name>
</gene>
<keyword evidence="3" id="KW-0496">Mitochondrion</keyword>
<comment type="caution">
    <text evidence="4">The sequence shown here is derived from an EMBL/GenBank/DDBJ whole genome shotgun (WGS) entry which is preliminary data.</text>
</comment>
<comment type="subcellular location">
    <subcellularLocation>
        <location evidence="1">Mitochondrion outer membrane</location>
    </subcellularLocation>
</comment>
<keyword evidence="2" id="KW-1134">Transmembrane beta strand</keyword>
<name>A0A1A6H6R2_NEOLE</name>
<proteinExistence type="predicted"/>
<organism evidence="4 5">
    <name type="scientific">Neotoma lepida</name>
    <name type="common">Desert woodrat</name>
    <dbReference type="NCBI Taxonomy" id="56216"/>
    <lineage>
        <taxon>Eukaryota</taxon>
        <taxon>Metazoa</taxon>
        <taxon>Chordata</taxon>
        <taxon>Craniata</taxon>
        <taxon>Vertebrata</taxon>
        <taxon>Euteleostomi</taxon>
        <taxon>Mammalia</taxon>
        <taxon>Eutheria</taxon>
        <taxon>Euarchontoglires</taxon>
        <taxon>Glires</taxon>
        <taxon>Rodentia</taxon>
        <taxon>Myomorpha</taxon>
        <taxon>Muroidea</taxon>
        <taxon>Cricetidae</taxon>
        <taxon>Neotominae</taxon>
        <taxon>Neotoma</taxon>
    </lineage>
</organism>
<keyword evidence="3" id="KW-1000">Mitochondrion outer membrane</keyword>
<protein>
    <submittedName>
        <fullName evidence="4">Uncharacterized protein</fullName>
    </submittedName>
</protein>
<evidence type="ECO:0000256" key="3">
    <source>
        <dbReference type="ARBA" id="ARBA00022787"/>
    </source>
</evidence>
<feature type="non-terminal residue" evidence="4">
    <location>
        <position position="103"/>
    </location>
</feature>
<keyword evidence="2" id="KW-0472">Membrane</keyword>
<keyword evidence="5" id="KW-1185">Reference proteome</keyword>
<evidence type="ECO:0000313" key="4">
    <source>
        <dbReference type="EMBL" id="OBS73530.1"/>
    </source>
</evidence>
<dbReference type="EMBL" id="LZPO01045570">
    <property type="protein sequence ID" value="OBS73530.1"/>
    <property type="molecule type" value="Genomic_DNA"/>
</dbReference>
<dbReference type="GO" id="GO:0005741">
    <property type="term" value="C:mitochondrial outer membrane"/>
    <property type="evidence" value="ECO:0007669"/>
    <property type="project" value="UniProtKB-SubCell"/>
</dbReference>
<evidence type="ECO:0000313" key="5">
    <source>
        <dbReference type="Proteomes" id="UP000092124"/>
    </source>
</evidence>
<dbReference type="AlphaFoldDB" id="A0A1A6H6R2"/>
<sequence length="103" mass="11469">MEDQLPGENAKIKIGYKSKHISLGSDVDFDVARPSISGTLLSWPGYQMNFEISMSRVTQSNFTVSYKTNEFKLHTNKVNKKLEDAVNLAWTAGNSNTHFGIAT</sequence>
<accession>A0A1A6H6R2</accession>